<dbReference type="Gene3D" id="1.25.40.10">
    <property type="entry name" value="Tetratricopeptide repeat domain"/>
    <property type="match status" value="1"/>
</dbReference>
<dbReference type="Proteomes" id="UP000256503">
    <property type="component" value="Chromosome"/>
</dbReference>
<name>A0AAD0QTX3_PSEDL</name>
<organism evidence="1 2">
    <name type="scientific">Pseudomonas plecoglossicida</name>
    <dbReference type="NCBI Taxonomy" id="70775"/>
    <lineage>
        <taxon>Bacteria</taxon>
        <taxon>Pseudomonadati</taxon>
        <taxon>Pseudomonadota</taxon>
        <taxon>Gammaproteobacteria</taxon>
        <taxon>Pseudomonadales</taxon>
        <taxon>Pseudomonadaceae</taxon>
        <taxon>Pseudomonas</taxon>
    </lineage>
</organism>
<reference evidence="1 2" key="1">
    <citation type="submission" date="2018-07" db="EMBL/GenBank/DDBJ databases">
        <title>Complete genome sequence of a Pseudomonas plecoglossicida strain pathogenic to the marine fish, Larimichthys crocea.</title>
        <authorList>
            <person name="Tao Z."/>
        </authorList>
    </citation>
    <scope>NUCLEOTIDE SEQUENCE [LARGE SCALE GENOMIC DNA]</scope>
    <source>
        <strain evidence="1 2">XSDHY-P</strain>
    </source>
</reference>
<accession>A0AAD0QTX3</accession>
<dbReference type="RefSeq" id="WP_016394482.1">
    <property type="nucleotide sequence ID" value="NZ_BSOM01000021.1"/>
</dbReference>
<evidence type="ECO:0000313" key="2">
    <source>
        <dbReference type="Proteomes" id="UP000256503"/>
    </source>
</evidence>
<protein>
    <submittedName>
        <fullName evidence="1">Type III secretion protein</fullName>
    </submittedName>
</protein>
<evidence type="ECO:0000313" key="1">
    <source>
        <dbReference type="EMBL" id="AXM95540.1"/>
    </source>
</evidence>
<gene>
    <name evidence="1" type="ORF">DVB73_06860</name>
</gene>
<proteinExistence type="predicted"/>
<dbReference type="EMBL" id="CP031146">
    <property type="protein sequence ID" value="AXM95540.1"/>
    <property type="molecule type" value="Genomic_DNA"/>
</dbReference>
<dbReference type="InterPro" id="IPR011990">
    <property type="entry name" value="TPR-like_helical_dom_sf"/>
</dbReference>
<sequence length="113" mass="12570">MTLSEEQRNMLLLLSWLQLQCGQAERARTLADALLLASPGHPAGRRIRMLALLELGEGVSAERACDELLAAGEQPRALWLCIGRARQLAGRLEEAQEAFQHYLNNQDADEYAL</sequence>
<dbReference type="AlphaFoldDB" id="A0AAD0QTX3"/>
<dbReference type="SUPFAM" id="SSF48452">
    <property type="entry name" value="TPR-like"/>
    <property type="match status" value="1"/>
</dbReference>
<dbReference type="GeneID" id="49613137"/>